<dbReference type="GO" id="GO:0005634">
    <property type="term" value="C:nucleus"/>
    <property type="evidence" value="ECO:0007669"/>
    <property type="project" value="UniProtKB-SubCell"/>
</dbReference>
<reference evidence="5 6" key="1">
    <citation type="submission" date="2024-05" db="EMBL/GenBank/DDBJ databases">
        <authorList>
            <person name="Wallberg A."/>
        </authorList>
    </citation>
    <scope>NUCLEOTIDE SEQUENCE [LARGE SCALE GENOMIC DNA]</scope>
</reference>
<name>A0AAV2SBV8_MEGNR</name>
<evidence type="ECO:0000256" key="1">
    <source>
        <dbReference type="ARBA" id="ARBA00005562"/>
    </source>
</evidence>
<comment type="similarity">
    <text evidence="1 3">Belongs to the ETS family.</text>
</comment>
<evidence type="ECO:0000313" key="6">
    <source>
        <dbReference type="Proteomes" id="UP001497623"/>
    </source>
</evidence>
<dbReference type="PRINTS" id="PR00454">
    <property type="entry name" value="ETSDOMAIN"/>
</dbReference>
<keyword evidence="3" id="KW-0539">Nucleus</keyword>
<organism evidence="5 6">
    <name type="scientific">Meganyctiphanes norvegica</name>
    <name type="common">Northern krill</name>
    <name type="synonym">Thysanopoda norvegica</name>
    <dbReference type="NCBI Taxonomy" id="48144"/>
    <lineage>
        <taxon>Eukaryota</taxon>
        <taxon>Metazoa</taxon>
        <taxon>Ecdysozoa</taxon>
        <taxon>Arthropoda</taxon>
        <taxon>Crustacea</taxon>
        <taxon>Multicrustacea</taxon>
        <taxon>Malacostraca</taxon>
        <taxon>Eumalacostraca</taxon>
        <taxon>Eucarida</taxon>
        <taxon>Euphausiacea</taxon>
        <taxon>Euphausiidae</taxon>
        <taxon>Meganyctiphanes</taxon>
    </lineage>
</organism>
<evidence type="ECO:0000256" key="2">
    <source>
        <dbReference type="ARBA" id="ARBA00023125"/>
    </source>
</evidence>
<dbReference type="PROSITE" id="PS50061">
    <property type="entry name" value="ETS_DOMAIN_3"/>
    <property type="match status" value="1"/>
</dbReference>
<dbReference type="Proteomes" id="UP001497623">
    <property type="component" value="Unassembled WGS sequence"/>
</dbReference>
<dbReference type="InterPro" id="IPR000418">
    <property type="entry name" value="Ets_dom"/>
</dbReference>
<sequence>MEMTALNRPKNPNKITQNIIVHHPSLDHPSSDFNSMIPFDMKIVRETIYEKDVVSWGRWVCQREGIQDLDIDLSMLDTLNGQVLFQTSQQELELMFGCDLGHIFYAYLPDRDFEKISYSLLPLTVEELNKTIPGDDFTPICDDNNNTEYDRNIFKQNQTYDMEIEHNFPNNHEKNNNRQYDDQPDETYYYSGDLHIPDERIPDLSVLGAYCDLESDITGAYHIKVNGGCEQDREQNILSQDLCKKIVTTSRRKERSAKNWEFLVRLLADPRTNPELVSWVDISKGTFRLVQPHAVVALWNAKSKKSPISYHSFARGLRYHYKSGTLCLVAERHLMYGFGPEALNYLQELLKKDSRTMSDYR</sequence>
<keyword evidence="6" id="KW-1185">Reference proteome</keyword>
<dbReference type="PANTHER" id="PTHR11849">
    <property type="entry name" value="ETS"/>
    <property type="match status" value="1"/>
</dbReference>
<dbReference type="InterPro" id="IPR013761">
    <property type="entry name" value="SAM/pointed_sf"/>
</dbReference>
<accession>A0AAV2SBV8</accession>
<evidence type="ECO:0000256" key="3">
    <source>
        <dbReference type="RuleBase" id="RU004019"/>
    </source>
</evidence>
<feature type="domain" description="ETS" evidence="4">
    <location>
        <begin position="257"/>
        <end position="339"/>
    </location>
</feature>
<dbReference type="SUPFAM" id="SSF46785">
    <property type="entry name" value="Winged helix' DNA-binding domain"/>
    <property type="match status" value="1"/>
</dbReference>
<dbReference type="SUPFAM" id="SSF47769">
    <property type="entry name" value="SAM/Pointed domain"/>
    <property type="match status" value="1"/>
</dbReference>
<proteinExistence type="inferred from homology"/>
<dbReference type="PANTHER" id="PTHR11849:SF190">
    <property type="entry name" value="ETS-DOMAIN PROTEIN"/>
    <property type="match status" value="1"/>
</dbReference>
<dbReference type="GO" id="GO:0000981">
    <property type="term" value="F:DNA-binding transcription factor activity, RNA polymerase II-specific"/>
    <property type="evidence" value="ECO:0007669"/>
    <property type="project" value="TreeGrafter"/>
</dbReference>
<dbReference type="GO" id="GO:0030154">
    <property type="term" value="P:cell differentiation"/>
    <property type="evidence" value="ECO:0007669"/>
    <property type="project" value="TreeGrafter"/>
</dbReference>
<dbReference type="AlphaFoldDB" id="A0AAV2SBV8"/>
<dbReference type="InterPro" id="IPR036390">
    <property type="entry name" value="WH_DNA-bd_sf"/>
</dbReference>
<dbReference type="SMART" id="SM00413">
    <property type="entry name" value="ETS"/>
    <property type="match status" value="1"/>
</dbReference>
<dbReference type="GO" id="GO:0043565">
    <property type="term" value="F:sequence-specific DNA binding"/>
    <property type="evidence" value="ECO:0007669"/>
    <property type="project" value="InterPro"/>
</dbReference>
<dbReference type="EMBL" id="CAXKWB010060501">
    <property type="protein sequence ID" value="CAL4183109.1"/>
    <property type="molecule type" value="Genomic_DNA"/>
</dbReference>
<dbReference type="Gene3D" id="1.10.150.50">
    <property type="entry name" value="Transcription Factor, Ets-1"/>
    <property type="match status" value="1"/>
</dbReference>
<dbReference type="InterPro" id="IPR036388">
    <property type="entry name" value="WH-like_DNA-bd_sf"/>
</dbReference>
<feature type="non-terminal residue" evidence="5">
    <location>
        <position position="361"/>
    </location>
</feature>
<evidence type="ECO:0000313" key="5">
    <source>
        <dbReference type="EMBL" id="CAL4183109.1"/>
    </source>
</evidence>
<comment type="subcellular location">
    <subcellularLocation>
        <location evidence="3">Nucleus</location>
    </subcellularLocation>
</comment>
<dbReference type="InterPro" id="IPR046328">
    <property type="entry name" value="ETS_fam"/>
</dbReference>
<comment type="caution">
    <text evidence="5">The sequence shown here is derived from an EMBL/GenBank/DDBJ whole genome shotgun (WGS) entry which is preliminary data.</text>
</comment>
<dbReference type="Pfam" id="PF00178">
    <property type="entry name" value="Ets"/>
    <property type="match status" value="1"/>
</dbReference>
<keyword evidence="2 3" id="KW-0238">DNA-binding</keyword>
<dbReference type="Gene3D" id="1.10.10.10">
    <property type="entry name" value="Winged helix-like DNA-binding domain superfamily/Winged helix DNA-binding domain"/>
    <property type="match status" value="1"/>
</dbReference>
<evidence type="ECO:0000259" key="4">
    <source>
        <dbReference type="PROSITE" id="PS50061"/>
    </source>
</evidence>
<gene>
    <name evidence="5" type="ORF">MNOR_LOCUS35661</name>
</gene>
<protein>
    <recommendedName>
        <fullName evidence="4">ETS domain-containing protein</fullName>
    </recommendedName>
</protein>